<evidence type="ECO:0000256" key="4">
    <source>
        <dbReference type="ARBA" id="ARBA00023136"/>
    </source>
</evidence>
<feature type="transmembrane region" description="Helical" evidence="5">
    <location>
        <begin position="76"/>
        <end position="97"/>
    </location>
</feature>
<sequence length="222" mass="24493">MDPGLCALDTCPIENAYIHYQPTIPGNSVYLALFGILLLTQLIQPVFFCAALYLLLGQIIILYHGEDVSRLKPRNYAIFFVSCDVIALILQSAGGALTSTAEDADGRQMGLNVMIAGLAFQVAALTLFIALASEFAIRLRRRNLKGEYQISDSASLRKDDYAAIRGKKTDLANDEVTFVILEEAMVSITCLCLTIMHPGMYLESRNKRKSVLCEDVAMLSMR</sequence>
<gene>
    <name evidence="6" type="ORF">NFIA_045640</name>
</gene>
<dbReference type="RefSeq" id="XP_001267641.1">
    <property type="nucleotide sequence ID" value="XM_001267640.1"/>
</dbReference>
<dbReference type="EMBL" id="DS027684">
    <property type="protein sequence ID" value="EAW25744.1"/>
    <property type="molecule type" value="Genomic_DNA"/>
</dbReference>
<evidence type="ECO:0000313" key="6">
    <source>
        <dbReference type="EMBL" id="EAW25744.1"/>
    </source>
</evidence>
<dbReference type="PANTHER" id="PTHR31465">
    <property type="entry name" value="PROTEIN RTA1-RELATED"/>
    <property type="match status" value="1"/>
</dbReference>
<dbReference type="KEGG" id="nfi:NFIA_045640"/>
<evidence type="ECO:0000313" key="7">
    <source>
        <dbReference type="Proteomes" id="UP000006702"/>
    </source>
</evidence>
<dbReference type="OMA" id="NAYIHYQ"/>
<comment type="subcellular location">
    <subcellularLocation>
        <location evidence="1">Membrane</location>
        <topology evidence="1">Multi-pass membrane protein</topology>
    </subcellularLocation>
</comment>
<evidence type="ECO:0008006" key="8">
    <source>
        <dbReference type="Google" id="ProtNLM"/>
    </source>
</evidence>
<dbReference type="OrthoDB" id="4521223at2759"/>
<evidence type="ECO:0000256" key="5">
    <source>
        <dbReference type="SAM" id="Phobius"/>
    </source>
</evidence>
<dbReference type="GO" id="GO:0005886">
    <property type="term" value="C:plasma membrane"/>
    <property type="evidence" value="ECO:0007669"/>
    <property type="project" value="TreeGrafter"/>
</dbReference>
<dbReference type="PANTHER" id="PTHR31465:SF30">
    <property type="entry name" value="DOMAIN PROTEIN, PUTATIVE-RELATED"/>
    <property type="match status" value="1"/>
</dbReference>
<dbReference type="GeneID" id="4594168"/>
<evidence type="ECO:0000256" key="2">
    <source>
        <dbReference type="ARBA" id="ARBA00022692"/>
    </source>
</evidence>
<dbReference type="HOGENOM" id="CLU_1151575_0_0_1"/>
<organism evidence="6 7">
    <name type="scientific">Neosartorya fischeri (strain ATCC 1020 / DSM 3700 / CBS 544.65 / FGSC A1164 / JCM 1740 / NRRL 181 / WB 181)</name>
    <name type="common">Aspergillus fischerianus</name>
    <dbReference type="NCBI Taxonomy" id="331117"/>
    <lineage>
        <taxon>Eukaryota</taxon>
        <taxon>Fungi</taxon>
        <taxon>Dikarya</taxon>
        <taxon>Ascomycota</taxon>
        <taxon>Pezizomycotina</taxon>
        <taxon>Eurotiomycetes</taxon>
        <taxon>Eurotiomycetidae</taxon>
        <taxon>Eurotiales</taxon>
        <taxon>Aspergillaceae</taxon>
        <taxon>Aspergillus</taxon>
        <taxon>Aspergillus subgen. Fumigati</taxon>
    </lineage>
</organism>
<dbReference type="GO" id="GO:0000324">
    <property type="term" value="C:fungal-type vacuole"/>
    <property type="evidence" value="ECO:0007669"/>
    <property type="project" value="TreeGrafter"/>
</dbReference>
<protein>
    <recommendedName>
        <fullName evidence="8">RTA1 domain protein</fullName>
    </recommendedName>
</protein>
<proteinExistence type="predicted"/>
<dbReference type="InterPro" id="IPR007568">
    <property type="entry name" value="RTA1"/>
</dbReference>
<feature type="transmembrane region" description="Helical" evidence="5">
    <location>
        <begin position="109"/>
        <end position="132"/>
    </location>
</feature>
<keyword evidence="3 5" id="KW-1133">Transmembrane helix</keyword>
<dbReference type="VEuPathDB" id="FungiDB:NFIA_045640"/>
<evidence type="ECO:0000256" key="3">
    <source>
        <dbReference type="ARBA" id="ARBA00022989"/>
    </source>
</evidence>
<keyword evidence="7" id="KW-1185">Reference proteome</keyword>
<dbReference type="Pfam" id="PF04479">
    <property type="entry name" value="RTA1"/>
    <property type="match status" value="1"/>
</dbReference>
<accession>A1CVG7</accession>
<dbReference type="Proteomes" id="UP000006702">
    <property type="component" value="Unassembled WGS sequence"/>
</dbReference>
<keyword evidence="2 5" id="KW-0812">Transmembrane</keyword>
<keyword evidence="4 5" id="KW-0472">Membrane</keyword>
<reference evidence="7" key="1">
    <citation type="journal article" date="2008" name="PLoS Genet.">
        <title>Genomic islands in the pathogenic filamentous fungus Aspergillus fumigatus.</title>
        <authorList>
            <person name="Fedorova N.D."/>
            <person name="Khaldi N."/>
            <person name="Joardar V.S."/>
            <person name="Maiti R."/>
            <person name="Amedeo P."/>
            <person name="Anderson M.J."/>
            <person name="Crabtree J."/>
            <person name="Silva J.C."/>
            <person name="Badger J.H."/>
            <person name="Albarraq A."/>
            <person name="Angiuoli S."/>
            <person name="Bussey H."/>
            <person name="Bowyer P."/>
            <person name="Cotty P.J."/>
            <person name="Dyer P.S."/>
            <person name="Egan A."/>
            <person name="Galens K."/>
            <person name="Fraser-Liggett C.M."/>
            <person name="Haas B.J."/>
            <person name="Inman J.M."/>
            <person name="Kent R."/>
            <person name="Lemieux S."/>
            <person name="Malavazi I."/>
            <person name="Orvis J."/>
            <person name="Roemer T."/>
            <person name="Ronning C.M."/>
            <person name="Sundaram J.P."/>
            <person name="Sutton G."/>
            <person name="Turner G."/>
            <person name="Venter J.C."/>
            <person name="White O.R."/>
            <person name="Whitty B.R."/>
            <person name="Youngman P."/>
            <person name="Wolfe K.H."/>
            <person name="Goldman G.H."/>
            <person name="Wortman J.R."/>
            <person name="Jiang B."/>
            <person name="Denning D.W."/>
            <person name="Nierman W.C."/>
        </authorList>
    </citation>
    <scope>NUCLEOTIDE SEQUENCE [LARGE SCALE GENOMIC DNA]</scope>
    <source>
        <strain evidence="7">ATCC 1020 / DSM 3700 / CBS 544.65 / FGSC A1164 / JCM 1740 / NRRL 181 / WB 181</strain>
    </source>
</reference>
<feature type="transmembrane region" description="Helical" evidence="5">
    <location>
        <begin position="29"/>
        <end position="56"/>
    </location>
</feature>
<dbReference type="AlphaFoldDB" id="A1CVG7"/>
<evidence type="ECO:0000256" key="1">
    <source>
        <dbReference type="ARBA" id="ARBA00004141"/>
    </source>
</evidence>
<name>A1CVG7_NEOFI</name>
<dbReference type="eggNOG" id="ENOG502QU4U">
    <property type="taxonomic scope" value="Eukaryota"/>
</dbReference>